<name>A0A8J2KSL3_9HEXA</name>
<protein>
    <recommendedName>
        <fullName evidence="4">CCHC-type domain-containing protein</fullName>
    </recommendedName>
</protein>
<dbReference type="EMBL" id="CAJVCH010436870">
    <property type="protein sequence ID" value="CAG7819021.1"/>
    <property type="molecule type" value="Genomic_DNA"/>
</dbReference>
<feature type="non-terminal residue" evidence="2">
    <location>
        <position position="1"/>
    </location>
</feature>
<evidence type="ECO:0008006" key="4">
    <source>
        <dbReference type="Google" id="ProtNLM"/>
    </source>
</evidence>
<dbReference type="AlphaFoldDB" id="A0A8J2KSL3"/>
<evidence type="ECO:0000313" key="2">
    <source>
        <dbReference type="EMBL" id="CAG7819021.1"/>
    </source>
</evidence>
<accession>A0A8J2KSL3</accession>
<keyword evidence="3" id="KW-1185">Reference proteome</keyword>
<evidence type="ECO:0000256" key="1">
    <source>
        <dbReference type="SAM" id="MobiDB-lite"/>
    </source>
</evidence>
<feature type="region of interest" description="Disordered" evidence="1">
    <location>
        <begin position="100"/>
        <end position="161"/>
    </location>
</feature>
<reference evidence="2" key="1">
    <citation type="submission" date="2021-06" db="EMBL/GenBank/DDBJ databases">
        <authorList>
            <person name="Hodson N. C."/>
            <person name="Mongue J. A."/>
            <person name="Jaron S. K."/>
        </authorList>
    </citation>
    <scope>NUCLEOTIDE SEQUENCE</scope>
</reference>
<feature type="compositionally biased region" description="Low complexity" evidence="1">
    <location>
        <begin position="136"/>
        <end position="148"/>
    </location>
</feature>
<gene>
    <name evidence="2" type="ORF">AFUS01_LOCUS29493</name>
</gene>
<comment type="caution">
    <text evidence="2">The sequence shown here is derived from an EMBL/GenBank/DDBJ whole genome shotgun (WGS) entry which is preliminary data.</text>
</comment>
<organism evidence="2 3">
    <name type="scientific">Allacma fusca</name>
    <dbReference type="NCBI Taxonomy" id="39272"/>
    <lineage>
        <taxon>Eukaryota</taxon>
        <taxon>Metazoa</taxon>
        <taxon>Ecdysozoa</taxon>
        <taxon>Arthropoda</taxon>
        <taxon>Hexapoda</taxon>
        <taxon>Collembola</taxon>
        <taxon>Symphypleona</taxon>
        <taxon>Sminthuridae</taxon>
        <taxon>Allacma</taxon>
    </lineage>
</organism>
<proteinExistence type="predicted"/>
<dbReference type="Proteomes" id="UP000708208">
    <property type="component" value="Unassembled WGS sequence"/>
</dbReference>
<sequence>ASSSARRIFRCWNCGCEDHKLSDCKMEIKQVNKNFWRKYFRLMDSHERERHKQRYLNFLMRQEPNDNLNRNNCWDNMTKEQLTDLLLRRHLAWRKEQWSARMDVQESQQVENNSGEGRSEEEDLRESNSIEDIGLRRSNSSSVTLASSTRRRANSEPCMEF</sequence>
<evidence type="ECO:0000313" key="3">
    <source>
        <dbReference type="Proteomes" id="UP000708208"/>
    </source>
</evidence>